<protein>
    <submittedName>
        <fullName evidence="2">Uncharacterized protein LOC107782867</fullName>
    </submittedName>
</protein>
<proteinExistence type="predicted"/>
<reference evidence="1" key="1">
    <citation type="journal article" date="2014" name="Nat. Commun.">
        <title>The tobacco genome sequence and its comparison with those of tomato and potato.</title>
        <authorList>
            <person name="Sierro N."/>
            <person name="Battey J.N."/>
            <person name="Ouadi S."/>
            <person name="Bakaher N."/>
            <person name="Bovet L."/>
            <person name="Willig A."/>
            <person name="Goepfert S."/>
            <person name="Peitsch M.C."/>
            <person name="Ivanov N.V."/>
        </authorList>
    </citation>
    <scope>NUCLEOTIDE SEQUENCE [LARGE SCALE GENOMIC DNA]</scope>
</reference>
<organism evidence="1 2">
    <name type="scientific">Nicotiana tabacum</name>
    <name type="common">Common tobacco</name>
    <dbReference type="NCBI Taxonomy" id="4097"/>
    <lineage>
        <taxon>Eukaryota</taxon>
        <taxon>Viridiplantae</taxon>
        <taxon>Streptophyta</taxon>
        <taxon>Embryophyta</taxon>
        <taxon>Tracheophyta</taxon>
        <taxon>Spermatophyta</taxon>
        <taxon>Magnoliopsida</taxon>
        <taxon>eudicotyledons</taxon>
        <taxon>Gunneridae</taxon>
        <taxon>Pentapetalae</taxon>
        <taxon>asterids</taxon>
        <taxon>lamiids</taxon>
        <taxon>Solanales</taxon>
        <taxon>Solanaceae</taxon>
        <taxon>Nicotianoideae</taxon>
        <taxon>Nicotianeae</taxon>
        <taxon>Nicotiana</taxon>
    </lineage>
</organism>
<sequence>MAYLTKRFQKMVCRNGGILKRGSSSKPKGYDLCHKCGNPGNFIKDCLLLKQDQYKHNKDKAAKRNPVPDKRFKRKDVADNIVKQALAAWGDSSSEYGEDDGQGDSSMMAVESEKIGTCKFYVVEQIGQEGHGSWLPMSSFKDHKVCDAYVKGKQVRFSFKPKKEVSTSSPLDLLHMDLCGPMRVPSRGEKKYIFIIVDDCSNDETFPVFATFVKKIQVKMSHNIVSIRSDHGIAFDNAKFVEFYAENGISHNFLASRAPQQNGVMERKNRILEDMARTILIDSGVAKSFWEEAINIACYLVSRCMIRSLLNKTPYELLNERKPKLTYLRTFGCKYFVLNNGKEELGKFNAKSDEGIFIGYSSQSKAYKVGQDGEQSKVPGEVIDMENGKADMMSQVKKSNKDGAVVSPTDVEEPGPSITITEAANKVVDAVQGTPDVEIRSGTYVYNGSYSEEPGSSRNEIQFAKIMGSEFEMSMMRELKFFLGLQVKQTPKGTMTSQHKYIKEFLKRFEMESSKLIDTPIATATRLDIDEPDSPVNETMYRSIIGDNLYLIGYADADYAGYLVDRKSTSGMAHFLGSCLISYGIRKQKYVALSTAEAEYVTIASCCAQLLWIKQ</sequence>
<reference evidence="2" key="2">
    <citation type="submission" date="2025-08" db="UniProtKB">
        <authorList>
            <consortium name="RefSeq"/>
        </authorList>
    </citation>
    <scope>IDENTIFICATION</scope>
    <source>
        <tissue evidence="2">Leaf</tissue>
    </source>
</reference>
<keyword evidence="1" id="KW-1185">Reference proteome</keyword>
<evidence type="ECO:0000313" key="2">
    <source>
        <dbReference type="RefSeq" id="XP_075086038.1"/>
    </source>
</evidence>
<name>A0AC58SM41_TOBAC</name>
<dbReference type="RefSeq" id="XP_075086038.1">
    <property type="nucleotide sequence ID" value="XM_075229937.1"/>
</dbReference>
<accession>A0AC58SM41</accession>
<evidence type="ECO:0000313" key="1">
    <source>
        <dbReference type="Proteomes" id="UP000790787"/>
    </source>
</evidence>
<dbReference type="Proteomes" id="UP000790787">
    <property type="component" value="Chromosome 14"/>
</dbReference>
<gene>
    <name evidence="2" type="primary">LOC107782867</name>
</gene>